<sequence length="100" mass="11240">MRFGALRRAIPGISSKVLTQRLRMLEEHGIVYRHHVPSIPPEVSYGLTPQGAELGDVFDALENVSRRWLARGWPEREGRDATTSPSLAIGPRLNLQPDDR</sequence>
<feature type="domain" description="HTH hxlR-type" evidence="5">
    <location>
        <begin position="1"/>
        <end position="73"/>
    </location>
</feature>
<keyword evidence="7" id="KW-1185">Reference proteome</keyword>
<dbReference type="PROSITE" id="PS51118">
    <property type="entry name" value="HTH_HXLR"/>
    <property type="match status" value="1"/>
</dbReference>
<dbReference type="InterPro" id="IPR002577">
    <property type="entry name" value="HTH_HxlR"/>
</dbReference>
<dbReference type="EMBL" id="CP002568">
    <property type="protein sequence ID" value="ADZ69044.1"/>
    <property type="molecule type" value="Genomic_DNA"/>
</dbReference>
<evidence type="ECO:0000256" key="3">
    <source>
        <dbReference type="ARBA" id="ARBA00023163"/>
    </source>
</evidence>
<feature type="region of interest" description="Disordered" evidence="4">
    <location>
        <begin position="72"/>
        <end position="100"/>
    </location>
</feature>
<dbReference type="eggNOG" id="COG1733">
    <property type="taxonomic scope" value="Bacteria"/>
</dbReference>
<evidence type="ECO:0000256" key="4">
    <source>
        <dbReference type="SAM" id="MobiDB-lite"/>
    </source>
</evidence>
<dbReference type="Gene3D" id="1.10.10.10">
    <property type="entry name" value="Winged helix-like DNA-binding domain superfamily/Winged helix DNA-binding domain"/>
    <property type="match status" value="1"/>
</dbReference>
<evidence type="ECO:0000313" key="6">
    <source>
        <dbReference type="EMBL" id="ADZ69044.1"/>
    </source>
</evidence>
<gene>
    <name evidence="6" type="ordered locus">SL003B_0611</name>
</gene>
<dbReference type="SUPFAM" id="SSF46785">
    <property type="entry name" value="Winged helix' DNA-binding domain"/>
    <property type="match status" value="1"/>
</dbReference>
<dbReference type="PANTHER" id="PTHR33204:SF37">
    <property type="entry name" value="HTH-TYPE TRANSCRIPTIONAL REGULATOR YODB"/>
    <property type="match status" value="1"/>
</dbReference>
<dbReference type="Pfam" id="PF01638">
    <property type="entry name" value="HxlR"/>
    <property type="match status" value="1"/>
</dbReference>
<dbReference type="HOGENOM" id="CLU_2303359_0_0_5"/>
<dbReference type="KEGG" id="pgv:SL003B_0611"/>
<dbReference type="PANTHER" id="PTHR33204">
    <property type="entry name" value="TRANSCRIPTIONAL REGULATOR, MARR FAMILY"/>
    <property type="match status" value="1"/>
</dbReference>
<proteinExistence type="predicted"/>
<keyword evidence="3" id="KW-0804">Transcription</keyword>
<dbReference type="InterPro" id="IPR036388">
    <property type="entry name" value="WH-like_DNA-bd_sf"/>
</dbReference>
<dbReference type="STRING" id="991905.SL003B_0611"/>
<dbReference type="Proteomes" id="UP000008130">
    <property type="component" value="Chromosome"/>
</dbReference>
<dbReference type="InterPro" id="IPR036390">
    <property type="entry name" value="WH_DNA-bd_sf"/>
</dbReference>
<dbReference type="GO" id="GO:0003677">
    <property type="term" value="F:DNA binding"/>
    <property type="evidence" value="ECO:0007669"/>
    <property type="project" value="UniProtKB-KW"/>
</dbReference>
<protein>
    <submittedName>
        <fullName evidence="6">Phage integrase family site-specific recombinase</fullName>
    </submittedName>
</protein>
<name>F2J4V2_POLGS</name>
<accession>F2J4V2</accession>
<keyword evidence="2" id="KW-0238">DNA-binding</keyword>
<dbReference type="AlphaFoldDB" id="F2J4V2"/>
<evidence type="ECO:0000256" key="1">
    <source>
        <dbReference type="ARBA" id="ARBA00023015"/>
    </source>
</evidence>
<evidence type="ECO:0000313" key="7">
    <source>
        <dbReference type="Proteomes" id="UP000008130"/>
    </source>
</evidence>
<reference evidence="6 7" key="1">
    <citation type="journal article" date="2011" name="J. Bacteriol.">
        <title>Complete genome sequence of Polymorphum gilvum SL003B-26A1T, a crude oil-degrading bacterium from oil-polluted saline soil.</title>
        <authorList>
            <person name="Li S.G."/>
            <person name="Tang Y.Q."/>
            <person name="Nie Y."/>
            <person name="Cai M."/>
            <person name="Wu X.L."/>
        </authorList>
    </citation>
    <scope>NUCLEOTIDE SEQUENCE [LARGE SCALE GENOMIC DNA]</scope>
    <source>
        <strain evidence="7">LMG 25793 / CGMCC 1.9160 / SL003B-26A1</strain>
    </source>
</reference>
<keyword evidence="1" id="KW-0805">Transcription regulation</keyword>
<evidence type="ECO:0000259" key="5">
    <source>
        <dbReference type="PROSITE" id="PS51118"/>
    </source>
</evidence>
<organism evidence="6 7">
    <name type="scientific">Polymorphum gilvum (strain LMG 25793 / CGMCC 1.9160 / SL003B-26A1)</name>
    <dbReference type="NCBI Taxonomy" id="991905"/>
    <lineage>
        <taxon>Bacteria</taxon>
        <taxon>Pseudomonadati</taxon>
        <taxon>Pseudomonadota</taxon>
        <taxon>Alphaproteobacteria</taxon>
        <taxon>Rhodobacterales</taxon>
        <taxon>Paracoccaceae</taxon>
        <taxon>Polymorphum</taxon>
    </lineage>
</organism>
<evidence type="ECO:0000256" key="2">
    <source>
        <dbReference type="ARBA" id="ARBA00023125"/>
    </source>
</evidence>